<feature type="region of interest" description="Disordered" evidence="6">
    <location>
        <begin position="1"/>
        <end position="23"/>
    </location>
</feature>
<keyword evidence="5" id="KW-0949">S-adenosyl-L-methionine</keyword>
<dbReference type="Pfam" id="PF07942">
    <property type="entry name" value="CARME"/>
    <property type="match status" value="1"/>
</dbReference>
<gene>
    <name evidence="7" type="ORF">LITE_LOCUS358</name>
</gene>
<proteinExistence type="inferred from homology"/>
<dbReference type="PANTHER" id="PTHR12303:SF6">
    <property type="entry name" value="CARNOSINE N-METHYLTRANSFERASE"/>
    <property type="match status" value="1"/>
</dbReference>
<dbReference type="PANTHER" id="PTHR12303">
    <property type="entry name" value="CARNOSINE N-METHYLTRANSFERASE"/>
    <property type="match status" value="1"/>
</dbReference>
<reference evidence="7" key="1">
    <citation type="submission" date="2022-08" db="EMBL/GenBank/DDBJ databases">
        <authorList>
            <person name="Gutierrez-Valencia J."/>
        </authorList>
    </citation>
    <scope>NUCLEOTIDE SEQUENCE</scope>
</reference>
<dbReference type="EC" id="2.1.1.22" evidence="2"/>
<accession>A0AAV0GPC0</accession>
<protein>
    <recommendedName>
        <fullName evidence="2">carnosine N-methyltransferase</fullName>
        <ecNumber evidence="2">2.1.1.22</ecNumber>
    </recommendedName>
</protein>
<dbReference type="EMBL" id="CAMGYJ010000002">
    <property type="protein sequence ID" value="CAI0374820.1"/>
    <property type="molecule type" value="Genomic_DNA"/>
</dbReference>
<dbReference type="SUPFAM" id="SSF53335">
    <property type="entry name" value="S-adenosyl-L-methionine-dependent methyltransferases"/>
    <property type="match status" value="1"/>
</dbReference>
<comment type="similarity">
    <text evidence="1">Belongs to the carnosine N-methyltransferase family.</text>
</comment>
<dbReference type="AlphaFoldDB" id="A0AAV0GPC0"/>
<sequence length="384" mass="43271">MSTGENMSEVGGAAAAEDEERRRQRTLEEALEVQSLRRIISAYLNYPEAAEEDVRRYERSFRKLSPAHKALLPHYPMKFQQLRRCIATNSYFIFNMLQAFEPPLDMSQDLDCCDDLHHEHASGHHCLSEQRNSCCSPAPSSGANCCSRPEEACQGELHVPLVDVDKVRCIVRNIVRDWAAEGQKERDECYKPILEELDSQFPNRSKERAPACLVPGAGLGRLALEISRLGFMSQGNEFSYYMMICSSFILNHAETVGDWTIYPWIHSNCNSLSDSDQLRPVPIPDIHPASAGITEGFSMCGGDFVEVYSDASQEGYWDAVVTCFFIDTAHNIVEYIETISKILKDGGVWINLGPLLYHFADMYGQEDVSSLCLCSLRETLSRKV</sequence>
<organism evidence="7 8">
    <name type="scientific">Linum tenue</name>
    <dbReference type="NCBI Taxonomy" id="586396"/>
    <lineage>
        <taxon>Eukaryota</taxon>
        <taxon>Viridiplantae</taxon>
        <taxon>Streptophyta</taxon>
        <taxon>Embryophyta</taxon>
        <taxon>Tracheophyta</taxon>
        <taxon>Spermatophyta</taxon>
        <taxon>Magnoliopsida</taxon>
        <taxon>eudicotyledons</taxon>
        <taxon>Gunneridae</taxon>
        <taxon>Pentapetalae</taxon>
        <taxon>rosids</taxon>
        <taxon>fabids</taxon>
        <taxon>Malpighiales</taxon>
        <taxon>Linaceae</taxon>
        <taxon>Linum</taxon>
    </lineage>
</organism>
<evidence type="ECO:0000256" key="1">
    <source>
        <dbReference type="ARBA" id="ARBA00010086"/>
    </source>
</evidence>
<evidence type="ECO:0000256" key="2">
    <source>
        <dbReference type="ARBA" id="ARBA00012003"/>
    </source>
</evidence>
<keyword evidence="4" id="KW-0808">Transferase</keyword>
<evidence type="ECO:0000256" key="5">
    <source>
        <dbReference type="ARBA" id="ARBA00022691"/>
    </source>
</evidence>
<dbReference type="InterPro" id="IPR012901">
    <property type="entry name" value="CARME"/>
</dbReference>
<evidence type="ECO:0000313" key="8">
    <source>
        <dbReference type="Proteomes" id="UP001154282"/>
    </source>
</evidence>
<evidence type="ECO:0000313" key="7">
    <source>
        <dbReference type="EMBL" id="CAI0374820.1"/>
    </source>
</evidence>
<evidence type="ECO:0000256" key="6">
    <source>
        <dbReference type="SAM" id="MobiDB-lite"/>
    </source>
</evidence>
<keyword evidence="3" id="KW-0489">Methyltransferase</keyword>
<keyword evidence="8" id="KW-1185">Reference proteome</keyword>
<comment type="caution">
    <text evidence="7">The sequence shown here is derived from an EMBL/GenBank/DDBJ whole genome shotgun (WGS) entry which is preliminary data.</text>
</comment>
<dbReference type="SMART" id="SM01296">
    <property type="entry name" value="N2227"/>
    <property type="match status" value="1"/>
</dbReference>
<evidence type="ECO:0000256" key="4">
    <source>
        <dbReference type="ARBA" id="ARBA00022679"/>
    </source>
</evidence>
<dbReference type="GO" id="GO:0030735">
    <property type="term" value="F:carnosine N-methyltransferase activity"/>
    <property type="evidence" value="ECO:0007669"/>
    <property type="project" value="UniProtKB-EC"/>
</dbReference>
<dbReference type="GO" id="GO:0032259">
    <property type="term" value="P:methylation"/>
    <property type="evidence" value="ECO:0007669"/>
    <property type="project" value="UniProtKB-KW"/>
</dbReference>
<dbReference type="InterPro" id="IPR029063">
    <property type="entry name" value="SAM-dependent_MTases_sf"/>
</dbReference>
<name>A0AAV0GPC0_9ROSI</name>
<dbReference type="Proteomes" id="UP001154282">
    <property type="component" value="Unassembled WGS sequence"/>
</dbReference>
<evidence type="ECO:0000256" key="3">
    <source>
        <dbReference type="ARBA" id="ARBA00022603"/>
    </source>
</evidence>